<reference evidence="3" key="1">
    <citation type="submission" date="2018-01" db="EMBL/GenBank/DDBJ databases">
        <authorList>
            <person name="Regsiter A."/>
            <person name="William W."/>
        </authorList>
    </citation>
    <scope>NUCLEOTIDE SEQUENCE</scope>
    <source>
        <strain evidence="3">TRIP AH-1</strain>
    </source>
</reference>
<dbReference type="Gene3D" id="3.40.50.2000">
    <property type="entry name" value="Glycogen Phosphorylase B"/>
    <property type="match status" value="2"/>
</dbReference>
<dbReference type="PANTHER" id="PTHR45947:SF3">
    <property type="entry name" value="SULFOQUINOVOSYL TRANSFERASE SQD2"/>
    <property type="match status" value="1"/>
</dbReference>
<dbReference type="Pfam" id="PF13439">
    <property type="entry name" value="Glyco_transf_4"/>
    <property type="match status" value="1"/>
</dbReference>
<accession>A0A445MWR3</accession>
<dbReference type="InterPro" id="IPR028098">
    <property type="entry name" value="Glyco_trans_4-like_N"/>
</dbReference>
<dbReference type="AlphaFoldDB" id="A0A445MWR3"/>
<dbReference type="Pfam" id="PF00534">
    <property type="entry name" value="Glycos_transf_1"/>
    <property type="match status" value="1"/>
</dbReference>
<dbReference type="InterPro" id="IPR001296">
    <property type="entry name" value="Glyco_trans_1"/>
</dbReference>
<organism evidence="3">
    <name type="scientific">uncultured Desulfobacterium sp</name>
    <dbReference type="NCBI Taxonomy" id="201089"/>
    <lineage>
        <taxon>Bacteria</taxon>
        <taxon>Pseudomonadati</taxon>
        <taxon>Thermodesulfobacteriota</taxon>
        <taxon>Desulfobacteria</taxon>
        <taxon>Desulfobacterales</taxon>
        <taxon>Desulfobacteriaceae</taxon>
        <taxon>Desulfobacterium</taxon>
        <taxon>environmental samples</taxon>
    </lineage>
</organism>
<evidence type="ECO:0000259" key="2">
    <source>
        <dbReference type="Pfam" id="PF13439"/>
    </source>
</evidence>
<name>A0A445MWR3_9BACT</name>
<sequence>MKIVIVIDSWTEGNGAVVSTKRMVEELKKRGHKITIVTTGEYDGDFYTIPGFYLPFVRQSLESMGFLFGIGKRDILKKAFEGADLVQIQFPFLLARNAVKIAKGMGIPVIGACHIQPENIIAAMGKKDRPLIEKMLYCIFNFCLFKHVDAVHCPSKHAANILRDHGSKADFKIISNGIPKTYHHVDKPRPDWFSDHFVIVNVGRHSNEKRQVLLIEAVQRSKYKDNIQLLLCGKGNNTEQLRKMGAELPLTPLIEYVTEGDKLLYLNTSDIYIHPSIIELEGLSCLEAVGCGLPCLIGNSPHSQSTQFALDERFIFEMDDADALAAKIDFWYERRVLLRELKQDVLQMAEQYRFDKCMDDMEAFHREVLRTRPEFAIFPNTVVVRRF</sequence>
<evidence type="ECO:0008006" key="4">
    <source>
        <dbReference type="Google" id="ProtNLM"/>
    </source>
</evidence>
<dbReference type="GO" id="GO:0016757">
    <property type="term" value="F:glycosyltransferase activity"/>
    <property type="evidence" value="ECO:0007669"/>
    <property type="project" value="InterPro"/>
</dbReference>
<proteinExistence type="predicted"/>
<dbReference type="EMBL" id="OJIN01000117">
    <property type="protein sequence ID" value="SPD73936.1"/>
    <property type="molecule type" value="Genomic_DNA"/>
</dbReference>
<dbReference type="PANTHER" id="PTHR45947">
    <property type="entry name" value="SULFOQUINOVOSYL TRANSFERASE SQD2"/>
    <property type="match status" value="1"/>
</dbReference>
<dbReference type="SUPFAM" id="SSF53756">
    <property type="entry name" value="UDP-Glycosyltransferase/glycogen phosphorylase"/>
    <property type="match status" value="1"/>
</dbReference>
<dbReference type="InterPro" id="IPR050194">
    <property type="entry name" value="Glycosyltransferase_grp1"/>
</dbReference>
<evidence type="ECO:0000259" key="1">
    <source>
        <dbReference type="Pfam" id="PF00534"/>
    </source>
</evidence>
<gene>
    <name evidence="3" type="ORF">PITCH_A2030080</name>
</gene>
<evidence type="ECO:0000313" key="3">
    <source>
        <dbReference type="EMBL" id="SPD73936.1"/>
    </source>
</evidence>
<feature type="domain" description="Glycosyltransferase subfamily 4-like N-terminal" evidence="2">
    <location>
        <begin position="14"/>
        <end position="179"/>
    </location>
</feature>
<feature type="domain" description="Glycosyl transferase family 1" evidence="1">
    <location>
        <begin position="191"/>
        <end position="342"/>
    </location>
</feature>
<protein>
    <recommendedName>
        <fullName evidence="4">Glycosyltransferase</fullName>
    </recommendedName>
</protein>